<evidence type="ECO:0000256" key="1">
    <source>
        <dbReference type="SAM" id="Phobius"/>
    </source>
</evidence>
<dbReference type="EMBL" id="JPQT01000111">
    <property type="protein sequence ID" value="KFE50339.1"/>
    <property type="molecule type" value="Genomic_DNA"/>
</dbReference>
<comment type="caution">
    <text evidence="2">The sequence shown here is derived from an EMBL/GenBank/DDBJ whole genome shotgun (WGS) entry which is preliminary data.</text>
</comment>
<dbReference type="Pfam" id="PF11804">
    <property type="entry name" value="DUF3325"/>
    <property type="match status" value="1"/>
</dbReference>
<evidence type="ECO:0000313" key="3">
    <source>
        <dbReference type="Proteomes" id="UP000028643"/>
    </source>
</evidence>
<feature type="transmembrane region" description="Helical" evidence="1">
    <location>
        <begin position="37"/>
        <end position="55"/>
    </location>
</feature>
<feature type="transmembrane region" description="Helical" evidence="1">
    <location>
        <begin position="88"/>
        <end position="108"/>
    </location>
</feature>
<dbReference type="AlphaFoldDB" id="A0A085V4H6"/>
<name>A0A085V4H6_PSESX</name>
<dbReference type="InterPro" id="IPR021762">
    <property type="entry name" value="DUF3325"/>
</dbReference>
<accession>A0A085V4H6</accession>
<keyword evidence="1" id="KW-1133">Transmembrane helix</keyword>
<evidence type="ECO:0008006" key="4">
    <source>
        <dbReference type="Google" id="ProtNLM"/>
    </source>
</evidence>
<sequence length="110" mass="12048">MLLASLLCFLGFTGLCLSMTKHYGELLHSKLSITRGRWLRVAGWLALVLSLWPAISTAGWGFGLVQWCTALMTSALILLFLIPYRPKLVLLLAAVGLLLTPFVAFSQLGN</sequence>
<gene>
    <name evidence="2" type="ORF">IV02_17240</name>
</gene>
<evidence type="ECO:0000313" key="2">
    <source>
        <dbReference type="EMBL" id="KFE50339.1"/>
    </source>
</evidence>
<organism evidence="2 3">
    <name type="scientific">Pseudomonas syringae</name>
    <dbReference type="NCBI Taxonomy" id="317"/>
    <lineage>
        <taxon>Bacteria</taxon>
        <taxon>Pseudomonadati</taxon>
        <taxon>Pseudomonadota</taxon>
        <taxon>Gammaproteobacteria</taxon>
        <taxon>Pseudomonadales</taxon>
        <taxon>Pseudomonadaceae</taxon>
        <taxon>Pseudomonas</taxon>
    </lineage>
</organism>
<proteinExistence type="predicted"/>
<feature type="transmembrane region" description="Helical" evidence="1">
    <location>
        <begin position="62"/>
        <end position="82"/>
    </location>
</feature>
<dbReference type="RefSeq" id="WP_020294403.1">
    <property type="nucleotide sequence ID" value="NZ_JPQT01000111.1"/>
</dbReference>
<reference evidence="2 3" key="1">
    <citation type="submission" date="2014-07" db="EMBL/GenBank/DDBJ databases">
        <title>Draft Genome Sequences of Environmental Pseudomonas syringae strains.</title>
        <authorList>
            <person name="Baltrus D.A."/>
            <person name="Berge O."/>
            <person name="Morris C."/>
        </authorList>
    </citation>
    <scope>NUCLEOTIDE SEQUENCE [LARGE SCALE GENOMIC DNA]</scope>
    <source>
        <strain evidence="2 3">CEB003</strain>
    </source>
</reference>
<dbReference type="Proteomes" id="UP000028643">
    <property type="component" value="Unassembled WGS sequence"/>
</dbReference>
<keyword evidence="1" id="KW-0472">Membrane</keyword>
<protein>
    <recommendedName>
        <fullName evidence="4">DUF3325 domain-containing protein</fullName>
    </recommendedName>
</protein>
<keyword evidence="1" id="KW-0812">Transmembrane</keyword>